<evidence type="ECO:0000313" key="2">
    <source>
        <dbReference type="Proteomes" id="UP000254293"/>
    </source>
</evidence>
<dbReference type="EMBL" id="UGJJ01000002">
    <property type="protein sequence ID" value="STR02427.1"/>
    <property type="molecule type" value="Genomic_DNA"/>
</dbReference>
<accession>A0A377R111</accession>
<evidence type="ECO:0008006" key="3">
    <source>
        <dbReference type="Google" id="ProtNLM"/>
    </source>
</evidence>
<dbReference type="RefSeq" id="WP_115308353.1">
    <property type="nucleotide sequence ID" value="NZ_UGJJ01000002.1"/>
</dbReference>
<proteinExistence type="predicted"/>
<gene>
    <name evidence="1" type="ORF">NCTC13336_01293</name>
</gene>
<protein>
    <recommendedName>
        <fullName evidence="3">HEAT repeat domain-containing protein</fullName>
    </recommendedName>
</protein>
<keyword evidence="2" id="KW-1185">Reference proteome</keyword>
<dbReference type="OrthoDB" id="6987604at2"/>
<dbReference type="AlphaFoldDB" id="A0A377R111"/>
<organism evidence="1 2">
    <name type="scientific">Kingella potus</name>
    <dbReference type="NCBI Taxonomy" id="265175"/>
    <lineage>
        <taxon>Bacteria</taxon>
        <taxon>Pseudomonadati</taxon>
        <taxon>Pseudomonadota</taxon>
        <taxon>Betaproteobacteria</taxon>
        <taxon>Neisseriales</taxon>
        <taxon>Neisseriaceae</taxon>
        <taxon>Kingella</taxon>
    </lineage>
</organism>
<name>A0A377R111_9NEIS</name>
<dbReference type="Proteomes" id="UP000254293">
    <property type="component" value="Unassembled WGS sequence"/>
</dbReference>
<evidence type="ECO:0000313" key="1">
    <source>
        <dbReference type="EMBL" id="STR02427.1"/>
    </source>
</evidence>
<sequence>MDCTQAELLLEQYIEGRLQKYDLLFCLFGGDGREVPPQERSRFLLEYLHRVTEGQAADGVEYAVILHDVLSCKDPQTLAAFQKLLAQSWHERHEDIVMLLAGCPHESSLPHLVRAFAFDPPYAGRYPLQKKIMWAVYRIAGGKRGAEILQPLAQSAVPELQKEFRQFVGSIRAGRH</sequence>
<reference evidence="1 2" key="1">
    <citation type="submission" date="2018-06" db="EMBL/GenBank/DDBJ databases">
        <authorList>
            <consortium name="Pathogen Informatics"/>
            <person name="Doyle S."/>
        </authorList>
    </citation>
    <scope>NUCLEOTIDE SEQUENCE [LARGE SCALE GENOMIC DNA]</scope>
    <source>
        <strain evidence="1 2">NCTC13336</strain>
    </source>
</reference>